<protein>
    <submittedName>
        <fullName evidence="2">Uncharacterized protein</fullName>
    </submittedName>
</protein>
<dbReference type="AlphaFoldDB" id="A0A444U6S7"/>
<gene>
    <name evidence="2" type="ORF">EOD39_7445</name>
</gene>
<dbReference type="EMBL" id="SCEB01215181">
    <property type="protein sequence ID" value="RXM30902.1"/>
    <property type="molecule type" value="Genomic_DNA"/>
</dbReference>
<dbReference type="GO" id="GO:0030154">
    <property type="term" value="P:cell differentiation"/>
    <property type="evidence" value="ECO:0007669"/>
    <property type="project" value="TreeGrafter"/>
</dbReference>
<proteinExistence type="predicted"/>
<evidence type="ECO:0000313" key="3">
    <source>
        <dbReference type="Proteomes" id="UP000289886"/>
    </source>
</evidence>
<accession>A0A444U6S7</accession>
<keyword evidence="3" id="KW-1185">Reference proteome</keyword>
<organism evidence="2 3">
    <name type="scientific">Acipenser ruthenus</name>
    <name type="common">Sterlet sturgeon</name>
    <dbReference type="NCBI Taxonomy" id="7906"/>
    <lineage>
        <taxon>Eukaryota</taxon>
        <taxon>Metazoa</taxon>
        <taxon>Chordata</taxon>
        <taxon>Craniata</taxon>
        <taxon>Vertebrata</taxon>
        <taxon>Euteleostomi</taxon>
        <taxon>Actinopterygii</taxon>
        <taxon>Chondrostei</taxon>
        <taxon>Acipenseriformes</taxon>
        <taxon>Acipenseridae</taxon>
        <taxon>Acipenser</taxon>
    </lineage>
</organism>
<reference evidence="2 3" key="1">
    <citation type="submission" date="2019-01" db="EMBL/GenBank/DDBJ databases">
        <title>Draft Genome and Complete Hox-Cluster Characterization of the Sterlet Sturgeon (Acipenser ruthenus).</title>
        <authorList>
            <person name="Wei Q."/>
        </authorList>
    </citation>
    <scope>NUCLEOTIDE SEQUENCE [LARGE SCALE GENOMIC DNA]</scope>
    <source>
        <strain evidence="2">WHYD16114868_AA</strain>
        <tissue evidence="2">Blood</tissue>
    </source>
</reference>
<evidence type="ECO:0000313" key="2">
    <source>
        <dbReference type="EMBL" id="RXM30902.1"/>
    </source>
</evidence>
<feature type="transmembrane region" description="Helical" evidence="1">
    <location>
        <begin position="118"/>
        <end position="137"/>
    </location>
</feature>
<keyword evidence="1" id="KW-1133">Transmembrane helix</keyword>
<evidence type="ECO:0000256" key="1">
    <source>
        <dbReference type="SAM" id="Phobius"/>
    </source>
</evidence>
<dbReference type="Proteomes" id="UP000289886">
    <property type="component" value="Unassembled WGS sequence"/>
</dbReference>
<sequence length="138" mass="16402">MPFHQRTVEPQRLSRLKEEDYRVIIVGDLGEVNKVLVDRVKVKKKLMFSTLEEVCCNTLTNVLRQLSDLSRHASNIFLEIERETGFVREKSNRIQNRLEILQSTFYKTDNKKIKIRKLHFYLFIVLILISINISLFFC</sequence>
<keyword evidence="1" id="KW-0472">Membrane</keyword>
<dbReference type="Gene3D" id="1.20.5.340">
    <property type="match status" value="1"/>
</dbReference>
<name>A0A444U6S7_ACIRT</name>
<comment type="caution">
    <text evidence="2">The sequence shown here is derived from an EMBL/GenBank/DDBJ whole genome shotgun (WGS) entry which is preliminary data.</text>
</comment>
<dbReference type="PANTHER" id="PTHR23039:SF3">
    <property type="entry name" value="NHS-LIKE PROTEIN 1"/>
    <property type="match status" value="1"/>
</dbReference>
<keyword evidence="1" id="KW-0812">Transmembrane</keyword>
<dbReference type="PANTHER" id="PTHR23039">
    <property type="entry name" value="NANCE-HORAN SYNDROME PROTEIN"/>
    <property type="match status" value="1"/>
</dbReference>